<evidence type="ECO:0000256" key="1">
    <source>
        <dbReference type="SAM" id="MobiDB-lite"/>
    </source>
</evidence>
<organism evidence="2 3">
    <name type="scientific">Qipengyuania benthica</name>
    <dbReference type="NCBI Taxonomy" id="3067651"/>
    <lineage>
        <taxon>Bacteria</taxon>
        <taxon>Pseudomonadati</taxon>
        <taxon>Pseudomonadota</taxon>
        <taxon>Alphaproteobacteria</taxon>
        <taxon>Sphingomonadales</taxon>
        <taxon>Erythrobacteraceae</taxon>
        <taxon>Qipengyuania</taxon>
    </lineage>
</organism>
<proteinExistence type="predicted"/>
<evidence type="ECO:0000313" key="2">
    <source>
        <dbReference type="EMBL" id="MDP4539390.1"/>
    </source>
</evidence>
<dbReference type="EMBL" id="JAVAIL010000002">
    <property type="protein sequence ID" value="MDP4539390.1"/>
    <property type="molecule type" value="Genomic_DNA"/>
</dbReference>
<accession>A0ABT9H7V1</accession>
<evidence type="ECO:0000313" key="3">
    <source>
        <dbReference type="Proteomes" id="UP001235664"/>
    </source>
</evidence>
<reference evidence="2 3" key="1">
    <citation type="submission" date="2023-08" db="EMBL/GenBank/DDBJ databases">
        <title>genomic of DY56.</title>
        <authorList>
            <person name="Wang Y."/>
        </authorList>
    </citation>
    <scope>NUCLEOTIDE SEQUENCE [LARGE SCALE GENOMIC DNA]</scope>
    <source>
        <strain evidence="2 3">DY56-A-20</strain>
    </source>
</reference>
<feature type="region of interest" description="Disordered" evidence="1">
    <location>
        <begin position="1"/>
        <end position="21"/>
    </location>
</feature>
<sequence>MTTDTTPEPAREPGKEPGRARALLSTADFRLLRTALSSHARQTDDREELAKINALHHRLGTYVPDAE</sequence>
<protein>
    <submittedName>
        <fullName evidence="2">Uncharacterized protein</fullName>
    </submittedName>
</protein>
<keyword evidence="3" id="KW-1185">Reference proteome</keyword>
<dbReference type="Proteomes" id="UP001235664">
    <property type="component" value="Unassembled WGS sequence"/>
</dbReference>
<name>A0ABT9H7V1_9SPHN</name>
<feature type="compositionally biased region" description="Basic and acidic residues" evidence="1">
    <location>
        <begin position="9"/>
        <end position="19"/>
    </location>
</feature>
<comment type="caution">
    <text evidence="2">The sequence shown here is derived from an EMBL/GenBank/DDBJ whole genome shotgun (WGS) entry which is preliminary data.</text>
</comment>
<dbReference type="RefSeq" id="WP_305929521.1">
    <property type="nucleotide sequence ID" value="NZ_JAVAIL010000002.1"/>
</dbReference>
<gene>
    <name evidence="2" type="ORF">Q9K01_07125</name>
</gene>